<evidence type="ECO:0000313" key="2">
    <source>
        <dbReference type="EMBL" id="KAJ3481302.1"/>
    </source>
</evidence>
<protein>
    <submittedName>
        <fullName evidence="2">Uncharacterized protein</fullName>
    </submittedName>
</protein>
<dbReference type="Proteomes" id="UP001148786">
    <property type="component" value="Unassembled WGS sequence"/>
</dbReference>
<reference evidence="2" key="1">
    <citation type="submission" date="2022-07" db="EMBL/GenBank/DDBJ databases">
        <title>Genome Sequence of Agrocybe chaxingu.</title>
        <authorList>
            <person name="Buettner E."/>
        </authorList>
    </citation>
    <scope>NUCLEOTIDE SEQUENCE</scope>
    <source>
        <strain evidence="2">MP-N11</strain>
    </source>
</reference>
<proteinExistence type="predicted"/>
<accession>A0A9W8MNP4</accession>
<organism evidence="2 3">
    <name type="scientific">Agrocybe chaxingu</name>
    <dbReference type="NCBI Taxonomy" id="84603"/>
    <lineage>
        <taxon>Eukaryota</taxon>
        <taxon>Fungi</taxon>
        <taxon>Dikarya</taxon>
        <taxon>Basidiomycota</taxon>
        <taxon>Agaricomycotina</taxon>
        <taxon>Agaricomycetes</taxon>
        <taxon>Agaricomycetidae</taxon>
        <taxon>Agaricales</taxon>
        <taxon>Agaricineae</taxon>
        <taxon>Strophariaceae</taxon>
        <taxon>Agrocybe</taxon>
    </lineage>
</organism>
<dbReference type="EMBL" id="JANKHO010003743">
    <property type="protein sequence ID" value="KAJ3481302.1"/>
    <property type="molecule type" value="Genomic_DNA"/>
</dbReference>
<evidence type="ECO:0000256" key="1">
    <source>
        <dbReference type="SAM" id="MobiDB-lite"/>
    </source>
</evidence>
<name>A0A9W8MNP4_9AGAR</name>
<dbReference type="AlphaFoldDB" id="A0A9W8MNP4"/>
<keyword evidence="3" id="KW-1185">Reference proteome</keyword>
<feature type="compositionally biased region" description="Basic residues" evidence="1">
    <location>
        <begin position="314"/>
        <end position="327"/>
    </location>
</feature>
<feature type="region of interest" description="Disordered" evidence="1">
    <location>
        <begin position="133"/>
        <end position="169"/>
    </location>
</feature>
<comment type="caution">
    <text evidence="2">The sequence shown here is derived from an EMBL/GenBank/DDBJ whole genome shotgun (WGS) entry which is preliminary data.</text>
</comment>
<feature type="region of interest" description="Disordered" evidence="1">
    <location>
        <begin position="293"/>
        <end position="327"/>
    </location>
</feature>
<sequence length="327" mass="37075">MSEHKTAKSYKVCRHICHRAPTSKDRNGQAYAAHSQKHHLCQDSNWNKGPCPAPDFRLLQPRDWVKFGGRLYASRNTRRGEDNQTRSSFKALYVLHWENLFSTPPLLCADGSPQDLIFNDQYQPHEPVPWLLDLPQPDQTSGPVAGGSSPRPSARGSAAPAAIPPTEPSDLAPLYQHLRGLPPTQITYQPHACVQGGYFDGLSDYYLSCQVKPPPFRVLFVINHFMRVYKYSPIYHTQLVFPDELAKLILQADRNALQEVPPTEGGFPPAAGSKEYYCHEFVRILLFLNRATPRDPQSRSPAFHPRLDRPQRSPPRRRMGGSLHVRR</sequence>
<feature type="compositionally biased region" description="Low complexity" evidence="1">
    <location>
        <begin position="146"/>
        <end position="161"/>
    </location>
</feature>
<gene>
    <name evidence="2" type="ORF">NLJ89_g12222</name>
</gene>
<evidence type="ECO:0000313" key="3">
    <source>
        <dbReference type="Proteomes" id="UP001148786"/>
    </source>
</evidence>